<name>A0A6C0CU34_9ZZZZ</name>
<organism evidence="1">
    <name type="scientific">viral metagenome</name>
    <dbReference type="NCBI Taxonomy" id="1070528"/>
    <lineage>
        <taxon>unclassified sequences</taxon>
        <taxon>metagenomes</taxon>
        <taxon>organismal metagenomes</taxon>
    </lineage>
</organism>
<accession>A0A6C0CU34</accession>
<reference evidence="1" key="1">
    <citation type="journal article" date="2020" name="Nature">
        <title>Giant virus diversity and host interactions through global metagenomics.</title>
        <authorList>
            <person name="Schulz F."/>
            <person name="Roux S."/>
            <person name="Paez-Espino D."/>
            <person name="Jungbluth S."/>
            <person name="Walsh D.A."/>
            <person name="Denef V.J."/>
            <person name="McMahon K.D."/>
            <person name="Konstantinidis K.T."/>
            <person name="Eloe-Fadrosh E.A."/>
            <person name="Kyrpides N.C."/>
            <person name="Woyke T."/>
        </authorList>
    </citation>
    <scope>NUCLEOTIDE SEQUENCE</scope>
    <source>
        <strain evidence="1">GVMAG-M-3300021964-36</strain>
    </source>
</reference>
<dbReference type="InterPro" id="IPR036249">
    <property type="entry name" value="Thioredoxin-like_sf"/>
</dbReference>
<protein>
    <recommendedName>
        <fullName evidence="2">Thioredoxin domain-containing protein</fullName>
    </recommendedName>
</protein>
<dbReference type="EMBL" id="MN739485">
    <property type="protein sequence ID" value="QHT07763.1"/>
    <property type="molecule type" value="Genomic_DNA"/>
</dbReference>
<sequence length="123" mass="14169">MFVNNKKELASLNRKRNLLSKDTIVLIFSSMCGPCHMFLPTWKAFVDNLKKDKLIDAIAIEVGYLKGVENTDLSNMIENMSKKNPYVPNVAKYDSTTKKVQMFKKDRSVEALNQFMKTQKETK</sequence>
<evidence type="ECO:0008006" key="2">
    <source>
        <dbReference type="Google" id="ProtNLM"/>
    </source>
</evidence>
<dbReference type="Gene3D" id="3.40.30.10">
    <property type="entry name" value="Glutaredoxin"/>
    <property type="match status" value="1"/>
</dbReference>
<dbReference type="AlphaFoldDB" id="A0A6C0CU34"/>
<evidence type="ECO:0000313" key="1">
    <source>
        <dbReference type="EMBL" id="QHT07763.1"/>
    </source>
</evidence>
<proteinExistence type="predicted"/>
<dbReference type="SUPFAM" id="SSF52833">
    <property type="entry name" value="Thioredoxin-like"/>
    <property type="match status" value="1"/>
</dbReference>